<evidence type="ECO:0000313" key="2">
    <source>
        <dbReference type="EMBL" id="CUQ23718.1"/>
    </source>
</evidence>
<dbReference type="GO" id="GO:0003677">
    <property type="term" value="F:DNA binding"/>
    <property type="evidence" value="ECO:0007669"/>
    <property type="project" value="InterPro"/>
</dbReference>
<dbReference type="PROSITE" id="PS50943">
    <property type="entry name" value="HTH_CROC1"/>
    <property type="match status" value="1"/>
</dbReference>
<dbReference type="EMBL" id="CZBI01000004">
    <property type="protein sequence ID" value="CUQ23718.1"/>
    <property type="molecule type" value="Genomic_DNA"/>
</dbReference>
<organism evidence="2 3">
    <name type="scientific">Bacteroides thetaiotaomicron</name>
    <dbReference type="NCBI Taxonomy" id="818"/>
    <lineage>
        <taxon>Bacteria</taxon>
        <taxon>Pseudomonadati</taxon>
        <taxon>Bacteroidota</taxon>
        <taxon>Bacteroidia</taxon>
        <taxon>Bacteroidales</taxon>
        <taxon>Bacteroidaceae</taxon>
        <taxon>Bacteroides</taxon>
    </lineage>
</organism>
<dbReference type="Proteomes" id="UP000095541">
    <property type="component" value="Unassembled WGS sequence"/>
</dbReference>
<dbReference type="SUPFAM" id="SSF47413">
    <property type="entry name" value="lambda repressor-like DNA-binding domains"/>
    <property type="match status" value="1"/>
</dbReference>
<dbReference type="InterPro" id="IPR010982">
    <property type="entry name" value="Lambda_DNA-bd_dom_sf"/>
</dbReference>
<evidence type="ECO:0000259" key="1">
    <source>
        <dbReference type="PROSITE" id="PS50943"/>
    </source>
</evidence>
<dbReference type="AlphaFoldDB" id="A0A174UUV7"/>
<reference evidence="2 3" key="1">
    <citation type="submission" date="2015-09" db="EMBL/GenBank/DDBJ databases">
        <authorList>
            <consortium name="Pathogen Informatics"/>
        </authorList>
    </citation>
    <scope>NUCLEOTIDE SEQUENCE [LARGE SCALE GENOMIC DNA]</scope>
    <source>
        <strain evidence="2 3">2789STDY5834945</strain>
    </source>
</reference>
<feature type="domain" description="HTH cro/C1-type" evidence="1">
    <location>
        <begin position="81"/>
        <end position="127"/>
    </location>
</feature>
<evidence type="ECO:0000313" key="3">
    <source>
        <dbReference type="Proteomes" id="UP000095541"/>
    </source>
</evidence>
<dbReference type="InterPro" id="IPR001387">
    <property type="entry name" value="Cro/C1-type_HTH"/>
</dbReference>
<dbReference type="CDD" id="cd00093">
    <property type="entry name" value="HTH_XRE"/>
    <property type="match status" value="1"/>
</dbReference>
<gene>
    <name evidence="2" type="ORF">ERS852557_03118</name>
</gene>
<dbReference type="Pfam" id="PF01381">
    <property type="entry name" value="HTH_3"/>
    <property type="match status" value="1"/>
</dbReference>
<accession>A0A174UUV7</accession>
<protein>
    <submittedName>
        <fullName evidence="2">Helix-turn-helix</fullName>
    </submittedName>
</protein>
<dbReference type="SUPFAM" id="SSF143100">
    <property type="entry name" value="TTHA1013/TTHA0281-like"/>
    <property type="match status" value="1"/>
</dbReference>
<dbReference type="SMART" id="SM00530">
    <property type="entry name" value="HTH_XRE"/>
    <property type="match status" value="1"/>
</dbReference>
<proteinExistence type="predicted"/>
<dbReference type="RefSeq" id="WP_055219930.1">
    <property type="nucleotide sequence ID" value="NZ_CZBI01000004.1"/>
</dbReference>
<dbReference type="InterPro" id="IPR035069">
    <property type="entry name" value="TTHA1013/TTHA0281-like"/>
</dbReference>
<name>A0A174UUV7_BACT4</name>
<dbReference type="Gene3D" id="1.10.260.40">
    <property type="entry name" value="lambda repressor-like DNA-binding domains"/>
    <property type="match status" value="1"/>
</dbReference>
<sequence>MKVRVFIERSNDGYSAYMPDDNNLPFGLTGDGKTAQEAMQDFLLARDEMKEFFIEEGKEFPEVEFDFSYDVASFLAYYSDKLSLAGLERITGVAQGQLSHYVTGRRQPSKKTVEKIQKALQSFGNELSHVNFA</sequence>